<dbReference type="EMBL" id="BAABME010009205">
    <property type="protein sequence ID" value="GAA0174741.1"/>
    <property type="molecule type" value="Genomic_DNA"/>
</dbReference>
<comment type="caution">
    <text evidence="1">The sequence shown here is derived from an EMBL/GenBank/DDBJ whole genome shotgun (WGS) entry which is preliminary data.</text>
</comment>
<keyword evidence="2" id="KW-1185">Reference proteome</keyword>
<dbReference type="Proteomes" id="UP001454036">
    <property type="component" value="Unassembled WGS sequence"/>
</dbReference>
<accession>A0AAV3RHY8</accession>
<organism evidence="1 2">
    <name type="scientific">Lithospermum erythrorhizon</name>
    <name type="common">Purple gromwell</name>
    <name type="synonym">Lithospermum officinale var. erythrorhizon</name>
    <dbReference type="NCBI Taxonomy" id="34254"/>
    <lineage>
        <taxon>Eukaryota</taxon>
        <taxon>Viridiplantae</taxon>
        <taxon>Streptophyta</taxon>
        <taxon>Embryophyta</taxon>
        <taxon>Tracheophyta</taxon>
        <taxon>Spermatophyta</taxon>
        <taxon>Magnoliopsida</taxon>
        <taxon>eudicotyledons</taxon>
        <taxon>Gunneridae</taxon>
        <taxon>Pentapetalae</taxon>
        <taxon>asterids</taxon>
        <taxon>lamiids</taxon>
        <taxon>Boraginales</taxon>
        <taxon>Boraginaceae</taxon>
        <taxon>Boraginoideae</taxon>
        <taxon>Lithospermeae</taxon>
        <taxon>Lithospermum</taxon>
    </lineage>
</organism>
<evidence type="ECO:0000313" key="2">
    <source>
        <dbReference type="Proteomes" id="UP001454036"/>
    </source>
</evidence>
<reference evidence="1 2" key="1">
    <citation type="submission" date="2024-01" db="EMBL/GenBank/DDBJ databases">
        <title>The complete chloroplast genome sequence of Lithospermum erythrorhizon: insights into the phylogenetic relationship among Boraginaceae species and the maternal lineages of purple gromwells.</title>
        <authorList>
            <person name="Okada T."/>
            <person name="Watanabe K."/>
        </authorList>
    </citation>
    <scope>NUCLEOTIDE SEQUENCE [LARGE SCALE GENOMIC DNA]</scope>
</reference>
<dbReference type="AlphaFoldDB" id="A0AAV3RHY8"/>
<sequence>MRGMPFISSHPNSPIPSHNFFFGYSFPIKLLYFPISRTKHTASLKPSPPLKRLRFTGGVKIDYLSSSPPPTPVRPVVSLRCPLAYP</sequence>
<gene>
    <name evidence="1" type="ORF">LIER_28072</name>
</gene>
<evidence type="ECO:0000313" key="1">
    <source>
        <dbReference type="EMBL" id="GAA0174741.1"/>
    </source>
</evidence>
<name>A0AAV3RHY8_LITER</name>
<protein>
    <submittedName>
        <fullName evidence="1">Uncharacterized protein</fullName>
    </submittedName>
</protein>
<proteinExistence type="predicted"/>